<accession>A0ABS8Z8B3</accession>
<gene>
    <name evidence="2" type="ORF">LWC34_12565</name>
</gene>
<evidence type="ECO:0000313" key="3">
    <source>
        <dbReference type="Proteomes" id="UP001521150"/>
    </source>
</evidence>
<comment type="caution">
    <text evidence="2">The sequence shown here is derived from an EMBL/GenBank/DDBJ whole genome shotgun (WGS) entry which is preliminary data.</text>
</comment>
<feature type="compositionally biased region" description="Polar residues" evidence="1">
    <location>
        <begin position="7"/>
        <end position="24"/>
    </location>
</feature>
<evidence type="ECO:0000256" key="1">
    <source>
        <dbReference type="SAM" id="MobiDB-lite"/>
    </source>
</evidence>
<dbReference type="EMBL" id="JAJVCN010000001">
    <property type="protein sequence ID" value="MCE7003652.1"/>
    <property type="molecule type" value="Genomic_DNA"/>
</dbReference>
<dbReference type="Proteomes" id="UP001521150">
    <property type="component" value="Unassembled WGS sequence"/>
</dbReference>
<keyword evidence="3" id="KW-1185">Reference proteome</keyword>
<reference evidence="2 3" key="1">
    <citation type="submission" date="2021-12" db="EMBL/GenBank/DDBJ databases">
        <title>Genome sequence of Kibdelosporangium philippinense ATCC 49844.</title>
        <authorList>
            <person name="Fedorov E.A."/>
            <person name="Omeragic M."/>
            <person name="Shalygina K.F."/>
            <person name="Maclea K.S."/>
        </authorList>
    </citation>
    <scope>NUCLEOTIDE SEQUENCE [LARGE SCALE GENOMIC DNA]</scope>
    <source>
        <strain evidence="2 3">ATCC 49844</strain>
    </source>
</reference>
<evidence type="ECO:0000313" key="2">
    <source>
        <dbReference type="EMBL" id="MCE7003652.1"/>
    </source>
</evidence>
<feature type="region of interest" description="Disordered" evidence="1">
    <location>
        <begin position="1"/>
        <end position="28"/>
    </location>
</feature>
<name>A0ABS8Z8B3_9PSEU</name>
<sequence>MKAATAPTKSPSSLTVRSTNSSIGASTSAVYSATVSCLVVGYDRRLLGPAITLEYLLDMFTEHQIEIDLR</sequence>
<dbReference type="RefSeq" id="WP_233725226.1">
    <property type="nucleotide sequence ID" value="NZ_JAJVCN010000001.1"/>
</dbReference>
<organism evidence="2 3">
    <name type="scientific">Kibdelosporangium philippinense</name>
    <dbReference type="NCBI Taxonomy" id="211113"/>
    <lineage>
        <taxon>Bacteria</taxon>
        <taxon>Bacillati</taxon>
        <taxon>Actinomycetota</taxon>
        <taxon>Actinomycetes</taxon>
        <taxon>Pseudonocardiales</taxon>
        <taxon>Pseudonocardiaceae</taxon>
        <taxon>Kibdelosporangium</taxon>
    </lineage>
</organism>
<protein>
    <submittedName>
        <fullName evidence="2">Uncharacterized protein</fullName>
    </submittedName>
</protein>
<proteinExistence type="predicted"/>